<feature type="compositionally biased region" description="Polar residues" evidence="1">
    <location>
        <begin position="263"/>
        <end position="272"/>
    </location>
</feature>
<comment type="caution">
    <text evidence="2">The sequence shown here is derived from an EMBL/GenBank/DDBJ whole genome shotgun (WGS) entry which is preliminary data.</text>
</comment>
<evidence type="ECO:0000313" key="3">
    <source>
        <dbReference type="Proteomes" id="UP001420932"/>
    </source>
</evidence>
<reference evidence="2 3" key="1">
    <citation type="submission" date="2024-01" db="EMBL/GenBank/DDBJ databases">
        <title>Genome assemblies of Stephania.</title>
        <authorList>
            <person name="Yang L."/>
        </authorList>
    </citation>
    <scope>NUCLEOTIDE SEQUENCE [LARGE SCALE GENOMIC DNA]</scope>
    <source>
        <strain evidence="2">YNDBR</strain>
        <tissue evidence="2">Leaf</tissue>
    </source>
</reference>
<feature type="compositionally biased region" description="Low complexity" evidence="1">
    <location>
        <begin position="211"/>
        <end position="227"/>
    </location>
</feature>
<proteinExistence type="predicted"/>
<dbReference type="Proteomes" id="UP001420932">
    <property type="component" value="Unassembled WGS sequence"/>
</dbReference>
<gene>
    <name evidence="2" type="ORF">Syun_028494</name>
</gene>
<dbReference type="EMBL" id="JBBNAF010000012">
    <property type="protein sequence ID" value="KAK9093583.1"/>
    <property type="molecule type" value="Genomic_DNA"/>
</dbReference>
<dbReference type="PANTHER" id="PTHR31722:SF0">
    <property type="entry name" value="OS06G0675200 PROTEIN"/>
    <property type="match status" value="1"/>
</dbReference>
<evidence type="ECO:0000313" key="2">
    <source>
        <dbReference type="EMBL" id="KAK9093583.1"/>
    </source>
</evidence>
<evidence type="ECO:0000256" key="1">
    <source>
        <dbReference type="SAM" id="MobiDB-lite"/>
    </source>
</evidence>
<feature type="compositionally biased region" description="Low complexity" evidence="1">
    <location>
        <begin position="177"/>
        <end position="192"/>
    </location>
</feature>
<feature type="region of interest" description="Disordered" evidence="1">
    <location>
        <begin position="378"/>
        <end position="418"/>
    </location>
</feature>
<sequence>MASAAAAAACAISSEKFLDCSPAFAFAIDNKPRAPSADGKKKKKKDIEVSRNDMGDFEFRLVDDPVTMLPADELFSDGKLLPLRFRRDDSSSSSSSVDLVAEQAAPATVMENAAAAASSSDLHVFSPKAPRCSSRLREILGLKKVQNQNNNNSNSTNKDVVLRKNHSYLMKYLLHRNNNNNNNNKSSSSSSSDHLPLLKEEELLVSSSSCSSSSSARLSLSSSSSSGLEHEDLPNRLSLDSDRLANVNPAQPPKIQTRVGRSKNASKTNPNLNRGRARRGTEHKNSRIGRSPNRRGESDSSTECTRIRAFSVDSPRMNSSGKVVFHNLGRSSSSPSSFNGGQQSRNKARGMERSYSSNLMVTPVLNVPVCSVFGLFPTSSSSSSTSNTTSTTTTTTTTTSYTQTQQRKSSSYRTDRVC</sequence>
<dbReference type="PANTHER" id="PTHR31722">
    <property type="entry name" value="OS06G0675200 PROTEIN"/>
    <property type="match status" value="1"/>
</dbReference>
<feature type="compositionally biased region" description="Basic and acidic residues" evidence="1">
    <location>
        <begin position="228"/>
        <end position="243"/>
    </location>
</feature>
<feature type="region of interest" description="Disordered" evidence="1">
    <location>
        <begin position="176"/>
        <end position="195"/>
    </location>
</feature>
<accession>A0AAP0HLY9</accession>
<organism evidence="2 3">
    <name type="scientific">Stephania yunnanensis</name>
    <dbReference type="NCBI Taxonomy" id="152371"/>
    <lineage>
        <taxon>Eukaryota</taxon>
        <taxon>Viridiplantae</taxon>
        <taxon>Streptophyta</taxon>
        <taxon>Embryophyta</taxon>
        <taxon>Tracheophyta</taxon>
        <taxon>Spermatophyta</taxon>
        <taxon>Magnoliopsida</taxon>
        <taxon>Ranunculales</taxon>
        <taxon>Menispermaceae</taxon>
        <taxon>Menispermoideae</taxon>
        <taxon>Cissampelideae</taxon>
        <taxon>Stephania</taxon>
    </lineage>
</organism>
<dbReference type="AlphaFoldDB" id="A0AAP0HLY9"/>
<feature type="compositionally biased region" description="Low complexity" evidence="1">
    <location>
        <begin position="378"/>
        <end position="412"/>
    </location>
</feature>
<feature type="region of interest" description="Disordered" evidence="1">
    <location>
        <begin position="211"/>
        <end position="352"/>
    </location>
</feature>
<name>A0AAP0HLY9_9MAGN</name>
<protein>
    <submittedName>
        <fullName evidence="2">Uncharacterized protein</fullName>
    </submittedName>
</protein>
<keyword evidence="3" id="KW-1185">Reference proteome</keyword>